<accession>A0A5K3EYU9</accession>
<evidence type="ECO:0000313" key="9">
    <source>
        <dbReference type="WBParaSite" id="MCU_003649-RA"/>
    </source>
</evidence>
<dbReference type="PANTHER" id="PTHR10218:SF360">
    <property type="entry name" value="GUANINE NUCLEOTIDE-BINDING PROTEIN SUBUNIT ALPHA HOMOLOG"/>
    <property type="match status" value="1"/>
</dbReference>
<dbReference type="GO" id="GO:0005737">
    <property type="term" value="C:cytoplasm"/>
    <property type="evidence" value="ECO:0007669"/>
    <property type="project" value="TreeGrafter"/>
</dbReference>
<feature type="binding site" evidence="6">
    <location>
        <begin position="52"/>
        <end position="57"/>
    </location>
    <ligand>
        <name>GTP</name>
        <dbReference type="ChEBI" id="CHEBI:37565"/>
    </ligand>
</feature>
<dbReference type="GO" id="GO:0001664">
    <property type="term" value="F:G protein-coupled receptor binding"/>
    <property type="evidence" value="ECO:0007669"/>
    <property type="project" value="TreeGrafter"/>
</dbReference>
<feature type="binding site" evidence="6">
    <location>
        <begin position="231"/>
        <end position="235"/>
    </location>
    <ligand>
        <name>GTP</name>
        <dbReference type="ChEBI" id="CHEBI:37565"/>
    </ligand>
</feature>
<dbReference type="GO" id="GO:0005834">
    <property type="term" value="C:heterotrimeric G-protein complex"/>
    <property type="evidence" value="ECO:0007669"/>
    <property type="project" value="TreeGrafter"/>
</dbReference>
<sequence>MLRICISCCTSPSNTNDSSAKVGFKKRENVLKKNRKHSKKSTQKILLLGTGESGKSTFLKQMRIITGKTFTESEIDQFKSVIYDNIYKGVLYLLQARTTLGIPWAGGSGCSAEQAAERLEEHFRETRAERRQRAFLGNGVPLWREEEFLALAPLFQAVWADSGIRLAFEQRNRLITEVFSENTRYYLNRMQEIAIPNYRPTEEDIVWSRRPTDSIIEEEIFVHGTSITFIDVGGQTRERRKWCQTFTDMTSVLFLVGSSHYDELYLDRVTGEYRNKLREAMTVFECLINFDSFRRVSIILFFNKSDLLKEKVEARVSGIRAHFYEFPQDADEFNLVAVQNFLVEAFASLVDPIVFCPADELTPTSSPLFQNRLSGFQRKSAISQPAVGRSASMNANPHRGSNPCDRIPRKRTIYRHFTTAVDRKNIKTVFNAMQDTILQNNLRRLMLS</sequence>
<dbReference type="Gene3D" id="3.40.50.300">
    <property type="entry name" value="P-loop containing nucleotide triphosphate hydrolases"/>
    <property type="match status" value="2"/>
</dbReference>
<dbReference type="AlphaFoldDB" id="A0A5K3EYU9"/>
<keyword evidence="5" id="KW-0807">Transducer</keyword>
<dbReference type="FunFam" id="3.40.50.300:FF:000692">
    <property type="entry name" value="Guanine nucleotide-binding protein subunit alpha"/>
    <property type="match status" value="1"/>
</dbReference>
<feature type="binding site" evidence="7">
    <location>
        <position position="56"/>
    </location>
    <ligand>
        <name>Mg(2+)</name>
        <dbReference type="ChEBI" id="CHEBI:18420"/>
    </ligand>
</feature>
<keyword evidence="7" id="KW-0460">Magnesium</keyword>
<protein>
    <submittedName>
        <fullName evidence="9">Guanine nucleotide-binding protein subunit alpha-11</fullName>
    </submittedName>
</protein>
<evidence type="ECO:0000256" key="5">
    <source>
        <dbReference type="ARBA" id="ARBA00023224"/>
    </source>
</evidence>
<dbReference type="PANTHER" id="PTHR10218">
    <property type="entry name" value="GTP-BINDING PROTEIN ALPHA SUBUNIT"/>
    <property type="match status" value="1"/>
</dbReference>
<evidence type="ECO:0000256" key="2">
    <source>
        <dbReference type="ARBA" id="ARBA00022723"/>
    </source>
</evidence>
<keyword evidence="4 6" id="KW-0342">GTP-binding</keyword>
<dbReference type="PROSITE" id="PS51882">
    <property type="entry name" value="G_ALPHA"/>
    <property type="match status" value="1"/>
</dbReference>
<dbReference type="CDD" id="cd00066">
    <property type="entry name" value="G-alpha"/>
    <property type="match status" value="1"/>
</dbReference>
<dbReference type="GO" id="GO:0007188">
    <property type="term" value="P:adenylate cyclase-modulating G protein-coupled receptor signaling pathway"/>
    <property type="evidence" value="ECO:0007669"/>
    <property type="project" value="TreeGrafter"/>
</dbReference>
<dbReference type="GO" id="GO:0005525">
    <property type="term" value="F:GTP binding"/>
    <property type="evidence" value="ECO:0007669"/>
    <property type="project" value="UniProtKB-KW"/>
</dbReference>
<feature type="region of interest" description="Disordered" evidence="8">
    <location>
        <begin position="387"/>
        <end position="407"/>
    </location>
</feature>
<dbReference type="GO" id="GO:0003924">
    <property type="term" value="F:GTPase activity"/>
    <property type="evidence" value="ECO:0007669"/>
    <property type="project" value="InterPro"/>
</dbReference>
<name>A0A5K3EYU9_MESCO</name>
<dbReference type="Pfam" id="PF00503">
    <property type="entry name" value="G-alpha"/>
    <property type="match status" value="1"/>
</dbReference>
<dbReference type="SUPFAM" id="SSF52540">
    <property type="entry name" value="P-loop containing nucleoside triphosphate hydrolases"/>
    <property type="match status" value="1"/>
</dbReference>
<comment type="subunit">
    <text evidence="1">G proteins are composed of 3 units; alpha, beta and gamma. The alpha chain contains the guanine nucleotide binding site.</text>
</comment>
<evidence type="ECO:0000256" key="3">
    <source>
        <dbReference type="ARBA" id="ARBA00022741"/>
    </source>
</evidence>
<dbReference type="InterPro" id="IPR027417">
    <property type="entry name" value="P-loop_NTPase"/>
</dbReference>
<proteinExistence type="predicted"/>
<evidence type="ECO:0000256" key="8">
    <source>
        <dbReference type="SAM" id="MobiDB-lite"/>
    </source>
</evidence>
<dbReference type="SUPFAM" id="SSF47895">
    <property type="entry name" value="Transducin (alpha subunit), insertion domain"/>
    <property type="match status" value="1"/>
</dbReference>
<evidence type="ECO:0000256" key="7">
    <source>
        <dbReference type="PIRSR" id="PIRSR601019-2"/>
    </source>
</evidence>
<organism evidence="9">
    <name type="scientific">Mesocestoides corti</name>
    <name type="common">Flatworm</name>
    <dbReference type="NCBI Taxonomy" id="53468"/>
    <lineage>
        <taxon>Eukaryota</taxon>
        <taxon>Metazoa</taxon>
        <taxon>Spiralia</taxon>
        <taxon>Lophotrochozoa</taxon>
        <taxon>Platyhelminthes</taxon>
        <taxon>Cestoda</taxon>
        <taxon>Eucestoda</taxon>
        <taxon>Cyclophyllidea</taxon>
        <taxon>Mesocestoididae</taxon>
        <taxon>Mesocestoides</taxon>
    </lineage>
</organism>
<dbReference type="SMART" id="SM00275">
    <property type="entry name" value="G_alpha"/>
    <property type="match status" value="1"/>
</dbReference>
<dbReference type="InterPro" id="IPR001019">
    <property type="entry name" value="Gprotein_alpha_su"/>
</dbReference>
<evidence type="ECO:0000256" key="1">
    <source>
        <dbReference type="ARBA" id="ARBA00011356"/>
    </source>
</evidence>
<dbReference type="GO" id="GO:0031683">
    <property type="term" value="F:G-protein beta/gamma-subunit complex binding"/>
    <property type="evidence" value="ECO:0007669"/>
    <property type="project" value="InterPro"/>
</dbReference>
<evidence type="ECO:0000256" key="4">
    <source>
        <dbReference type="ARBA" id="ARBA00023134"/>
    </source>
</evidence>
<keyword evidence="2 7" id="KW-0479">Metal-binding</keyword>
<dbReference type="WBParaSite" id="MCU_003649-RA">
    <property type="protein sequence ID" value="MCU_003649-RA"/>
    <property type="gene ID" value="MCU_003649"/>
</dbReference>
<dbReference type="InterPro" id="IPR011025">
    <property type="entry name" value="GproteinA_insert"/>
</dbReference>
<dbReference type="Gene3D" id="1.10.400.10">
    <property type="entry name" value="GI Alpha 1, domain 2-like"/>
    <property type="match status" value="1"/>
</dbReference>
<reference evidence="9" key="1">
    <citation type="submission" date="2019-11" db="UniProtKB">
        <authorList>
            <consortium name="WormBaseParasite"/>
        </authorList>
    </citation>
    <scope>IDENTIFICATION</scope>
</reference>
<evidence type="ECO:0000256" key="6">
    <source>
        <dbReference type="PIRSR" id="PIRSR601019-1"/>
    </source>
</evidence>
<dbReference type="PRINTS" id="PR00318">
    <property type="entry name" value="GPROTEINA"/>
</dbReference>
<feature type="binding site" evidence="7">
    <location>
        <position position="212"/>
    </location>
    <ligand>
        <name>Mg(2+)</name>
        <dbReference type="ChEBI" id="CHEBI:18420"/>
    </ligand>
</feature>
<feature type="binding site" evidence="6">
    <location>
        <begin position="303"/>
        <end position="306"/>
    </location>
    <ligand>
        <name>GTP</name>
        <dbReference type="ChEBI" id="CHEBI:37565"/>
    </ligand>
</feature>
<keyword evidence="3 6" id="KW-0547">Nucleotide-binding</keyword>
<dbReference type="GO" id="GO:0046872">
    <property type="term" value="F:metal ion binding"/>
    <property type="evidence" value="ECO:0007669"/>
    <property type="project" value="UniProtKB-KW"/>
</dbReference>